<dbReference type="Gene3D" id="3.40.50.150">
    <property type="entry name" value="Vaccinia Virus protein VP39"/>
    <property type="match status" value="1"/>
</dbReference>
<evidence type="ECO:0000256" key="3">
    <source>
        <dbReference type="ARBA" id="ARBA00022603"/>
    </source>
</evidence>
<dbReference type="Proteomes" id="UP000000663">
    <property type="component" value="Chromosome"/>
</dbReference>
<dbReference type="PANTHER" id="PTHR30481:SF3">
    <property type="entry name" value="DNA ADENINE METHYLASE"/>
    <property type="match status" value="1"/>
</dbReference>
<organism evidence="7 8">
    <name type="scientific">Methanocella arvoryzae (strain DSM 22066 / NBRC 105507 / MRE50)</name>
    <dbReference type="NCBI Taxonomy" id="351160"/>
    <lineage>
        <taxon>Archaea</taxon>
        <taxon>Methanobacteriati</taxon>
        <taxon>Methanobacteriota</taxon>
        <taxon>Stenosarchaea group</taxon>
        <taxon>Methanomicrobia</taxon>
        <taxon>Methanocellales</taxon>
        <taxon>Methanocellaceae</taxon>
        <taxon>Methanocella</taxon>
    </lineage>
</organism>
<dbReference type="KEGG" id="rci:LRC316"/>
<dbReference type="eggNOG" id="arCOG03416">
    <property type="taxonomic scope" value="Archaea"/>
</dbReference>
<dbReference type="PIRSF" id="PIRSF000398">
    <property type="entry name" value="M_m6A_EcoRV"/>
    <property type="match status" value="1"/>
</dbReference>
<dbReference type="REBASE" id="13565">
    <property type="entry name" value="M.Mar50ORF316P"/>
</dbReference>
<dbReference type="PANTHER" id="PTHR30481">
    <property type="entry name" value="DNA ADENINE METHYLASE"/>
    <property type="match status" value="1"/>
</dbReference>
<evidence type="ECO:0000313" key="7">
    <source>
        <dbReference type="EMBL" id="CAJ35290.1"/>
    </source>
</evidence>
<dbReference type="GO" id="GO:1904047">
    <property type="term" value="F:S-adenosyl-L-methionine binding"/>
    <property type="evidence" value="ECO:0007669"/>
    <property type="project" value="TreeGrafter"/>
</dbReference>
<dbReference type="GO" id="GO:0032259">
    <property type="term" value="P:methylation"/>
    <property type="evidence" value="ECO:0007669"/>
    <property type="project" value="UniProtKB-KW"/>
</dbReference>
<dbReference type="InterPro" id="IPR023095">
    <property type="entry name" value="Ade_MeTrfase_dom_2"/>
</dbReference>
<reference evidence="7 8" key="1">
    <citation type="journal article" date="2006" name="Science">
        <title>Genome of rice cluster I archaea -- the key methane producers in the rice rhizosphere.</title>
        <authorList>
            <person name="Erkel C."/>
            <person name="Kube M."/>
            <person name="Reinhardt R."/>
            <person name="Liesack W."/>
        </authorList>
    </citation>
    <scope>NUCLEOTIDE SEQUENCE [LARGE SCALE GENOMIC DNA]</scope>
    <source>
        <strain evidence="8">DSM 22066 / NBRC 105507 / MRE50</strain>
    </source>
</reference>
<keyword evidence="5" id="KW-0949">S-adenosyl-L-methionine</keyword>
<dbReference type="EMBL" id="AM114193">
    <property type="protein sequence ID" value="CAJ35290.1"/>
    <property type="molecule type" value="Genomic_DNA"/>
</dbReference>
<evidence type="ECO:0000256" key="2">
    <source>
        <dbReference type="ARBA" id="ARBA00011900"/>
    </source>
</evidence>
<keyword evidence="3" id="KW-0489">Methyltransferase</keyword>
<evidence type="ECO:0000256" key="4">
    <source>
        <dbReference type="ARBA" id="ARBA00022679"/>
    </source>
</evidence>
<dbReference type="AlphaFoldDB" id="Q0W8K3"/>
<dbReference type="PROSITE" id="PS00092">
    <property type="entry name" value="N6_MTASE"/>
    <property type="match status" value="1"/>
</dbReference>
<comment type="catalytic activity">
    <reaction evidence="6">
        <text>a 2'-deoxyadenosine in DNA + S-adenosyl-L-methionine = an N(6)-methyl-2'-deoxyadenosine in DNA + S-adenosyl-L-homocysteine + H(+)</text>
        <dbReference type="Rhea" id="RHEA:15197"/>
        <dbReference type="Rhea" id="RHEA-COMP:12418"/>
        <dbReference type="Rhea" id="RHEA-COMP:12419"/>
        <dbReference type="ChEBI" id="CHEBI:15378"/>
        <dbReference type="ChEBI" id="CHEBI:57856"/>
        <dbReference type="ChEBI" id="CHEBI:59789"/>
        <dbReference type="ChEBI" id="CHEBI:90615"/>
        <dbReference type="ChEBI" id="CHEBI:90616"/>
        <dbReference type="EC" id="2.1.1.72"/>
    </reaction>
</comment>
<dbReference type="GO" id="GO:0006298">
    <property type="term" value="P:mismatch repair"/>
    <property type="evidence" value="ECO:0007669"/>
    <property type="project" value="TreeGrafter"/>
</dbReference>
<accession>Q0W8K3</accession>
<gene>
    <name evidence="7" type="primary">dam</name>
    <name evidence="7" type="ORF">LRC316</name>
</gene>
<dbReference type="GO" id="GO:0009307">
    <property type="term" value="P:DNA restriction-modification system"/>
    <property type="evidence" value="ECO:0007669"/>
    <property type="project" value="InterPro"/>
</dbReference>
<evidence type="ECO:0000256" key="6">
    <source>
        <dbReference type="ARBA" id="ARBA00047942"/>
    </source>
</evidence>
<keyword evidence="4" id="KW-0808">Transferase</keyword>
<dbReference type="PRINTS" id="PR00505">
    <property type="entry name" value="D12N6MTFRASE"/>
</dbReference>
<dbReference type="InterPro" id="IPR012327">
    <property type="entry name" value="MeTrfase_D12"/>
</dbReference>
<dbReference type="InterPro" id="IPR002052">
    <property type="entry name" value="DNA_methylase_N6_adenine_CS"/>
</dbReference>
<evidence type="ECO:0000256" key="5">
    <source>
        <dbReference type="ARBA" id="ARBA00022691"/>
    </source>
</evidence>
<dbReference type="NCBIfam" id="TIGR00571">
    <property type="entry name" value="dam"/>
    <property type="match status" value="1"/>
</dbReference>
<proteinExistence type="inferred from homology"/>
<keyword evidence="8" id="KW-1185">Reference proteome</keyword>
<dbReference type="Pfam" id="PF02086">
    <property type="entry name" value="MethyltransfD12"/>
    <property type="match status" value="1"/>
</dbReference>
<evidence type="ECO:0000256" key="1">
    <source>
        <dbReference type="ARBA" id="ARBA00006594"/>
    </source>
</evidence>
<protein>
    <recommendedName>
        <fullName evidence="2">site-specific DNA-methyltransferase (adenine-specific)</fullName>
        <ecNumber evidence="2">2.1.1.72</ecNumber>
    </recommendedName>
</protein>
<dbReference type="GO" id="GO:0009007">
    <property type="term" value="F:site-specific DNA-methyltransferase (adenine-specific) activity"/>
    <property type="evidence" value="ECO:0007669"/>
    <property type="project" value="UniProtKB-EC"/>
</dbReference>
<comment type="similarity">
    <text evidence="1">Belongs to the N(4)/N(6)-methyltransferase family.</text>
</comment>
<dbReference type="STRING" id="351160.LRC316"/>
<dbReference type="InterPro" id="IPR012263">
    <property type="entry name" value="M_m6A_EcoRV"/>
</dbReference>
<dbReference type="SUPFAM" id="SSF53335">
    <property type="entry name" value="S-adenosyl-L-methionine-dependent methyltransferases"/>
    <property type="match status" value="1"/>
</dbReference>
<dbReference type="GO" id="GO:0043565">
    <property type="term" value="F:sequence-specific DNA binding"/>
    <property type="evidence" value="ECO:0007669"/>
    <property type="project" value="TreeGrafter"/>
</dbReference>
<evidence type="ECO:0000313" key="8">
    <source>
        <dbReference type="Proteomes" id="UP000000663"/>
    </source>
</evidence>
<sequence length="310" mass="35656">MTLANQQLASAKPFLKWAGGKTQLLDELGKRLPANIIEKGVIDRYIEPFVGGGAMFFYLKGRFEVKEAFLYDINPELVLGYKTIQKSPQKLISRLKELEDEYLSKAEQQRQEMFYSIRSSYNSQAETFNYKKYSAAWVDRVAYMIFLNKTCYNGLFRQNSKGGFNVPFGRYKNPSICGAENILAVSHALKNTRIELGDFIKSAAHIEAGTLVYLDPPYRPISTTSSFTSYAKDGFDDDDQRRLAKYFREMDEKKAFLMLSNSDPKNENPSDDFFEQLYAGYRIDRALASRMINCDAKKRGHIYELIITNY</sequence>
<name>Q0W8K3_METAR</name>
<dbReference type="EC" id="2.1.1.72" evidence="2"/>
<dbReference type="Gene3D" id="1.10.1020.10">
    <property type="entry name" value="Adenine-specific Methyltransferase, Domain 2"/>
    <property type="match status" value="1"/>
</dbReference>
<dbReference type="InterPro" id="IPR029063">
    <property type="entry name" value="SAM-dependent_MTases_sf"/>
</dbReference>
<dbReference type="PATRIC" id="fig|351160.9.peg.2962"/>